<accession>A0A1F7HHA1</accession>
<dbReference type="EMBL" id="MFZV01000044">
    <property type="protein sequence ID" value="OGK30463.1"/>
    <property type="molecule type" value="Genomic_DNA"/>
</dbReference>
<protein>
    <recommendedName>
        <fullName evidence="3">Glycosyltransferase 2-like domain-containing protein</fullName>
    </recommendedName>
</protein>
<comment type="caution">
    <text evidence="1">The sequence shown here is derived from an EMBL/GenBank/DDBJ whole genome shotgun (WGS) entry which is preliminary data.</text>
</comment>
<dbReference type="Gene3D" id="3.90.550.10">
    <property type="entry name" value="Spore Coat Polysaccharide Biosynthesis Protein SpsA, Chain A"/>
    <property type="match status" value="1"/>
</dbReference>
<evidence type="ECO:0008006" key="3">
    <source>
        <dbReference type="Google" id="ProtNLM"/>
    </source>
</evidence>
<evidence type="ECO:0000313" key="2">
    <source>
        <dbReference type="Proteomes" id="UP000177199"/>
    </source>
</evidence>
<dbReference type="Proteomes" id="UP000177199">
    <property type="component" value="Unassembled WGS sequence"/>
</dbReference>
<dbReference type="AlphaFoldDB" id="A0A1F7HHA1"/>
<dbReference type="SUPFAM" id="SSF53448">
    <property type="entry name" value="Nucleotide-diphospho-sugar transferases"/>
    <property type="match status" value="1"/>
</dbReference>
<organism evidence="1 2">
    <name type="scientific">Candidatus Roizmanbacteria bacterium RIFCSPHIGHO2_12_FULL_33_9</name>
    <dbReference type="NCBI Taxonomy" id="1802045"/>
    <lineage>
        <taxon>Bacteria</taxon>
        <taxon>Candidatus Roizmaniibacteriota</taxon>
    </lineage>
</organism>
<reference evidence="1 2" key="1">
    <citation type="journal article" date="2016" name="Nat. Commun.">
        <title>Thousands of microbial genomes shed light on interconnected biogeochemical processes in an aquifer system.</title>
        <authorList>
            <person name="Anantharaman K."/>
            <person name="Brown C.T."/>
            <person name="Hug L.A."/>
            <person name="Sharon I."/>
            <person name="Castelle C.J."/>
            <person name="Probst A.J."/>
            <person name="Thomas B.C."/>
            <person name="Singh A."/>
            <person name="Wilkins M.J."/>
            <person name="Karaoz U."/>
            <person name="Brodie E.L."/>
            <person name="Williams K.H."/>
            <person name="Hubbard S.S."/>
            <person name="Banfield J.F."/>
        </authorList>
    </citation>
    <scope>NUCLEOTIDE SEQUENCE [LARGE SCALE GENOMIC DNA]</scope>
</reference>
<dbReference type="InterPro" id="IPR029044">
    <property type="entry name" value="Nucleotide-diphossugar_trans"/>
</dbReference>
<name>A0A1F7HHA1_9BACT</name>
<evidence type="ECO:0000313" key="1">
    <source>
        <dbReference type="EMBL" id="OGK30463.1"/>
    </source>
</evidence>
<sequence>MKKWMLSIVVPAFKQEKTIVKDLRHLKRVLDRLSYEHELILVVDGFLDKTYSEAKKIKYKNLKVLGYKKIKGKVLR</sequence>
<gene>
    <name evidence="1" type="ORF">A3F29_00470</name>
</gene>
<proteinExistence type="predicted"/>